<name>A0AAD2EG08_9LAMI</name>
<protein>
    <recommendedName>
        <fullName evidence="1">DUF4283 domain-containing protein</fullName>
    </recommendedName>
</protein>
<dbReference type="PANTHER" id="PTHR33116">
    <property type="entry name" value="REVERSE TRANSCRIPTASE ZINC-BINDING DOMAIN-CONTAINING PROTEIN-RELATED-RELATED"/>
    <property type="match status" value="1"/>
</dbReference>
<dbReference type="InterPro" id="IPR025558">
    <property type="entry name" value="DUF4283"/>
</dbReference>
<sequence length="614" mass="70332">MGKTSTVLANGVQQGRSFLEAAKQPVGGEISATPPLQLRRPELIEGELGFIFTDVEVKRLAEDFKFALILKFLSFRPNFDLVREAIARTWGLREVPVVSHMDASHVLVKMKNEGDFLVAWAREVGSTTLWQRVKYEKLGFYCKKCRRQGHTEAVCRVGQQFHEKQKMKKVVNIGPEKQEWRKKKWRSSGVGLEKRYVQEAGDMAKLGASVSSGIIHEQGRDDIGKVGESSRGITPFVDNDKEKMDVTETELGRENNMVEISTVVSKTSGIEVAKIGGDTHVKSLDRAYLVDGKQDREEGEIEDRDILLNEDMVVTIEGNEKINIMATHITVRADEDQGVQDIVEELQEDSRDHGGADEAMTMSDKEVEGMVEELGNICDCISDFEQRAKGHPGKTVHKTNMVRYGPTPFKFQQMWTTHESFKNYVLTIWEGNSEHIQRLEKELEKLDASLQVSHSEEIKYTYLATKVELDTWEKREGMRLAQIAKQRWIEKAPASILKLINRIFSDFFWGYADGKPKRKWIAWDKVCMPVKEGRAGLRSLQEVRLSLHMKFAWKILTETSLWSTFFRVKYIKDKHVSQVDATKGSRFWKMVMSCMPDVLNRSRWRVKEGGVSFW</sequence>
<accession>A0AAD2EG08</accession>
<dbReference type="Pfam" id="PF14111">
    <property type="entry name" value="DUF4283"/>
    <property type="match status" value="1"/>
</dbReference>
<dbReference type="EMBL" id="OU503057">
    <property type="protein sequence ID" value="CAI9786686.1"/>
    <property type="molecule type" value="Genomic_DNA"/>
</dbReference>
<feature type="domain" description="DUF4283" evidence="1">
    <location>
        <begin position="61"/>
        <end position="121"/>
    </location>
</feature>
<keyword evidence="3" id="KW-1185">Reference proteome</keyword>
<proteinExistence type="predicted"/>
<organism evidence="2 3">
    <name type="scientific">Fraxinus pennsylvanica</name>
    <dbReference type="NCBI Taxonomy" id="56036"/>
    <lineage>
        <taxon>Eukaryota</taxon>
        <taxon>Viridiplantae</taxon>
        <taxon>Streptophyta</taxon>
        <taxon>Embryophyta</taxon>
        <taxon>Tracheophyta</taxon>
        <taxon>Spermatophyta</taxon>
        <taxon>Magnoliopsida</taxon>
        <taxon>eudicotyledons</taxon>
        <taxon>Gunneridae</taxon>
        <taxon>Pentapetalae</taxon>
        <taxon>asterids</taxon>
        <taxon>lamiids</taxon>
        <taxon>Lamiales</taxon>
        <taxon>Oleaceae</taxon>
        <taxon>Oleeae</taxon>
        <taxon>Fraxinus</taxon>
    </lineage>
</organism>
<evidence type="ECO:0000313" key="2">
    <source>
        <dbReference type="EMBL" id="CAI9786686.1"/>
    </source>
</evidence>
<dbReference type="PANTHER" id="PTHR33116:SF80">
    <property type="entry name" value="REVERSE TRANSCRIPTASE ZINC-BINDING DOMAIN-CONTAINING PROTEIN"/>
    <property type="match status" value="1"/>
</dbReference>
<dbReference type="Proteomes" id="UP000834106">
    <property type="component" value="Chromosome 22"/>
</dbReference>
<dbReference type="AlphaFoldDB" id="A0AAD2EG08"/>
<gene>
    <name evidence="2" type="ORF">FPE_LOCUS34116</name>
</gene>
<evidence type="ECO:0000313" key="3">
    <source>
        <dbReference type="Proteomes" id="UP000834106"/>
    </source>
</evidence>
<evidence type="ECO:0000259" key="1">
    <source>
        <dbReference type="Pfam" id="PF14111"/>
    </source>
</evidence>
<reference evidence="2" key="1">
    <citation type="submission" date="2023-05" db="EMBL/GenBank/DDBJ databases">
        <authorList>
            <person name="Huff M."/>
        </authorList>
    </citation>
    <scope>NUCLEOTIDE SEQUENCE</scope>
</reference>